<protein>
    <recommendedName>
        <fullName evidence="1">PAC domain-containing protein</fullName>
    </recommendedName>
</protein>
<evidence type="ECO:0000313" key="2">
    <source>
        <dbReference type="EMBL" id="MBR1369237.1"/>
    </source>
</evidence>
<evidence type="ECO:0000313" key="3">
    <source>
        <dbReference type="Proteomes" id="UP000730161"/>
    </source>
</evidence>
<evidence type="ECO:0000259" key="1">
    <source>
        <dbReference type="PROSITE" id="PS50113"/>
    </source>
</evidence>
<proteinExistence type="predicted"/>
<accession>A0A8J8B734</accession>
<dbReference type="PANTHER" id="PTHR44757">
    <property type="entry name" value="DIGUANYLATE CYCLASE DGCP"/>
    <property type="match status" value="1"/>
</dbReference>
<reference evidence="2" key="1">
    <citation type="submission" date="2014-12" db="EMBL/GenBank/DDBJ databases">
        <authorList>
            <person name="Huang H.-H."/>
            <person name="Chen S.-C."/>
            <person name="Lai M.-C."/>
        </authorList>
    </citation>
    <scope>NUCLEOTIDE SEQUENCE</scope>
    <source>
        <strain evidence="2">K1F9705b</strain>
    </source>
</reference>
<dbReference type="InterPro" id="IPR035965">
    <property type="entry name" value="PAS-like_dom_sf"/>
</dbReference>
<dbReference type="EMBL" id="JWHL01000010">
    <property type="protein sequence ID" value="MBR1369237.1"/>
    <property type="molecule type" value="Genomic_DNA"/>
</dbReference>
<comment type="caution">
    <text evidence="2">The sequence shown here is derived from an EMBL/GenBank/DDBJ whole genome shotgun (WGS) entry which is preliminary data.</text>
</comment>
<dbReference type="SUPFAM" id="SSF55785">
    <property type="entry name" value="PYP-like sensor domain (PAS domain)"/>
    <property type="match status" value="2"/>
</dbReference>
<dbReference type="Gene3D" id="3.30.450.20">
    <property type="entry name" value="PAS domain"/>
    <property type="match status" value="2"/>
</dbReference>
<name>A0A8J8B734_9EURY</name>
<dbReference type="InterPro" id="IPR000700">
    <property type="entry name" value="PAS-assoc_C"/>
</dbReference>
<gene>
    <name evidence="2" type="ORF">RJ53_06900</name>
</gene>
<dbReference type="InterPro" id="IPR052155">
    <property type="entry name" value="Biofilm_reg_signaling"/>
</dbReference>
<dbReference type="AlphaFoldDB" id="A0A8J8B734"/>
<dbReference type="NCBIfam" id="TIGR00229">
    <property type="entry name" value="sensory_box"/>
    <property type="match status" value="1"/>
</dbReference>
<dbReference type="GO" id="GO:0000155">
    <property type="term" value="F:phosphorelay sensor kinase activity"/>
    <property type="evidence" value="ECO:0007669"/>
    <property type="project" value="InterPro"/>
</dbReference>
<keyword evidence="3" id="KW-1185">Reference proteome</keyword>
<dbReference type="InterPro" id="IPR003661">
    <property type="entry name" value="HisK_dim/P_dom"/>
</dbReference>
<dbReference type="SMART" id="SM00091">
    <property type="entry name" value="PAS"/>
    <property type="match status" value="2"/>
</dbReference>
<feature type="domain" description="PAC" evidence="1">
    <location>
        <begin position="202"/>
        <end position="252"/>
    </location>
</feature>
<dbReference type="SMART" id="SM00388">
    <property type="entry name" value="HisKA"/>
    <property type="match status" value="1"/>
</dbReference>
<dbReference type="Proteomes" id="UP000730161">
    <property type="component" value="Unassembled WGS sequence"/>
</dbReference>
<dbReference type="CDD" id="cd00130">
    <property type="entry name" value="PAS"/>
    <property type="match status" value="2"/>
</dbReference>
<dbReference type="InterPro" id="IPR000014">
    <property type="entry name" value="PAS"/>
</dbReference>
<dbReference type="PANTHER" id="PTHR44757:SF2">
    <property type="entry name" value="BIOFILM ARCHITECTURE MAINTENANCE PROTEIN MBAA"/>
    <property type="match status" value="1"/>
</dbReference>
<dbReference type="PROSITE" id="PS50113">
    <property type="entry name" value="PAC"/>
    <property type="match status" value="1"/>
</dbReference>
<dbReference type="Pfam" id="PF13426">
    <property type="entry name" value="PAS_9"/>
    <property type="match status" value="2"/>
</dbReference>
<organism evidence="2 3">
    <name type="scientific">Methanocalculus chunghsingensis</name>
    <dbReference type="NCBI Taxonomy" id="156457"/>
    <lineage>
        <taxon>Archaea</taxon>
        <taxon>Methanobacteriati</taxon>
        <taxon>Methanobacteriota</taxon>
        <taxon>Stenosarchaea group</taxon>
        <taxon>Methanomicrobia</taxon>
        <taxon>Methanomicrobiales</taxon>
        <taxon>Methanocalculaceae</taxon>
        <taxon>Methanocalculus</taxon>
    </lineage>
</organism>
<sequence>MQAHPYFHQLDDGIMITTRDGMITSANPALQRLIRGDREVTGDLVSFFSSFPGSSTGDEADLLAEIAGTVQEGRSLLNREIHLLHPDGEEEWVELSMKRMSDDHLIWIFRGITRWKRAEAVLREREEKYRLLFHGGNDAIVVYRLTPEGHPEEFIEANEIACRRLGYSRHELGRLSPADIVPPERVGEVLGIVKQFLIRDHLRFETEHVRSNGSRFPVEINAHRIPLGDQVAILSISRDISERRRNEEIQKKAFSQIEENIEHFAILGDHIRNPLGAIIGYAGFCDPVYLGKIHDQADLIRGYLDQLDQGWIESEKVREFIRRHYR</sequence>